<accession>A0A0A9HUS2</accession>
<protein>
    <submittedName>
        <fullName evidence="1">Uncharacterized protein</fullName>
    </submittedName>
</protein>
<sequence length="95" mass="11061">MHHKSIARFHIIKCVTPYVVLFSDGGNLSQLFTLRNITILHIILSTKGNGKPGWQYSTQLWQIHSSKINIRKQDKEKSKIEQSQTLFVHWDGQPY</sequence>
<name>A0A0A9HUS2_ARUDO</name>
<reference evidence="1" key="2">
    <citation type="journal article" date="2015" name="Data Brief">
        <title>Shoot transcriptome of the giant reed, Arundo donax.</title>
        <authorList>
            <person name="Barrero R.A."/>
            <person name="Guerrero F.D."/>
            <person name="Moolhuijzen P."/>
            <person name="Goolsby J.A."/>
            <person name="Tidwell J."/>
            <person name="Bellgard S.E."/>
            <person name="Bellgard M.I."/>
        </authorList>
    </citation>
    <scope>NUCLEOTIDE SEQUENCE</scope>
    <source>
        <tissue evidence="1">Shoot tissue taken approximately 20 cm above the soil surface</tissue>
    </source>
</reference>
<reference evidence="1" key="1">
    <citation type="submission" date="2014-09" db="EMBL/GenBank/DDBJ databases">
        <authorList>
            <person name="Magalhaes I.L.F."/>
            <person name="Oliveira U."/>
            <person name="Santos F.R."/>
            <person name="Vidigal T.H.D.A."/>
            <person name="Brescovit A.D."/>
            <person name="Santos A.J."/>
        </authorList>
    </citation>
    <scope>NUCLEOTIDE SEQUENCE</scope>
    <source>
        <tissue evidence="1">Shoot tissue taken approximately 20 cm above the soil surface</tissue>
    </source>
</reference>
<dbReference type="EMBL" id="GBRH01161258">
    <property type="protein sequence ID" value="JAE36638.1"/>
    <property type="molecule type" value="Transcribed_RNA"/>
</dbReference>
<proteinExistence type="predicted"/>
<dbReference type="AlphaFoldDB" id="A0A0A9HUS2"/>
<organism evidence="1">
    <name type="scientific">Arundo donax</name>
    <name type="common">Giant reed</name>
    <name type="synonym">Donax arundinaceus</name>
    <dbReference type="NCBI Taxonomy" id="35708"/>
    <lineage>
        <taxon>Eukaryota</taxon>
        <taxon>Viridiplantae</taxon>
        <taxon>Streptophyta</taxon>
        <taxon>Embryophyta</taxon>
        <taxon>Tracheophyta</taxon>
        <taxon>Spermatophyta</taxon>
        <taxon>Magnoliopsida</taxon>
        <taxon>Liliopsida</taxon>
        <taxon>Poales</taxon>
        <taxon>Poaceae</taxon>
        <taxon>PACMAD clade</taxon>
        <taxon>Arundinoideae</taxon>
        <taxon>Arundineae</taxon>
        <taxon>Arundo</taxon>
    </lineage>
</organism>
<evidence type="ECO:0000313" key="1">
    <source>
        <dbReference type="EMBL" id="JAE36638.1"/>
    </source>
</evidence>